<evidence type="ECO:0000313" key="4">
    <source>
        <dbReference type="Proteomes" id="UP000193685"/>
    </source>
</evidence>
<accession>A0A1Y2FFP0</accession>
<dbReference type="STRING" id="56484.A0A1Y2FFP0"/>
<proteinExistence type="inferred from homology"/>
<dbReference type="AlphaFoldDB" id="A0A1Y2FFP0"/>
<reference evidence="3 4" key="1">
    <citation type="submission" date="2016-07" db="EMBL/GenBank/DDBJ databases">
        <title>Pervasive Adenine N6-methylation of Active Genes in Fungi.</title>
        <authorList>
            <consortium name="DOE Joint Genome Institute"/>
            <person name="Mondo S.J."/>
            <person name="Dannebaum R.O."/>
            <person name="Kuo R.C."/>
            <person name="Labutti K."/>
            <person name="Haridas S."/>
            <person name="Kuo A."/>
            <person name="Salamov A."/>
            <person name="Ahrendt S.R."/>
            <person name="Lipzen A."/>
            <person name="Sullivan W."/>
            <person name="Andreopoulos W.B."/>
            <person name="Clum A."/>
            <person name="Lindquist E."/>
            <person name="Daum C."/>
            <person name="Ramamoorthy G.K."/>
            <person name="Gryganskyi A."/>
            <person name="Culley D."/>
            <person name="Magnuson J.K."/>
            <person name="James T.Y."/>
            <person name="O'Malley M.A."/>
            <person name="Stajich J.E."/>
            <person name="Spatafora J.W."/>
            <person name="Visel A."/>
            <person name="Grigoriev I.V."/>
        </authorList>
    </citation>
    <scope>NUCLEOTIDE SEQUENCE [LARGE SCALE GENOMIC DNA]</scope>
    <source>
        <strain evidence="3 4">12-1054</strain>
    </source>
</reference>
<dbReference type="InterPro" id="IPR050546">
    <property type="entry name" value="Glycosyl_Hydrlase_16"/>
</dbReference>
<keyword evidence="4" id="KW-1185">Reference proteome</keyword>
<dbReference type="EMBL" id="MCFI01000009">
    <property type="protein sequence ID" value="ORY82427.1"/>
    <property type="molecule type" value="Genomic_DNA"/>
</dbReference>
<evidence type="ECO:0000256" key="1">
    <source>
        <dbReference type="ARBA" id="ARBA00006865"/>
    </source>
</evidence>
<dbReference type="GO" id="GO:0005975">
    <property type="term" value="P:carbohydrate metabolic process"/>
    <property type="evidence" value="ECO:0007669"/>
    <property type="project" value="InterPro"/>
</dbReference>
<comment type="caution">
    <text evidence="3">The sequence shown here is derived from an EMBL/GenBank/DDBJ whole genome shotgun (WGS) entry which is preliminary data.</text>
</comment>
<organism evidence="3 4">
    <name type="scientific">Protomyces lactucae-debilis</name>
    <dbReference type="NCBI Taxonomy" id="2754530"/>
    <lineage>
        <taxon>Eukaryota</taxon>
        <taxon>Fungi</taxon>
        <taxon>Dikarya</taxon>
        <taxon>Ascomycota</taxon>
        <taxon>Taphrinomycotina</taxon>
        <taxon>Taphrinomycetes</taxon>
        <taxon>Taphrinales</taxon>
        <taxon>Protomycetaceae</taxon>
        <taxon>Protomyces</taxon>
    </lineage>
</organism>
<name>A0A1Y2FFP0_PROLT</name>
<gene>
    <name evidence="3" type="ORF">BCR37DRAFT_392647</name>
</gene>
<dbReference type="InterPro" id="IPR013320">
    <property type="entry name" value="ConA-like_dom_sf"/>
</dbReference>
<dbReference type="SUPFAM" id="SSF49899">
    <property type="entry name" value="Concanavalin A-like lectins/glucanases"/>
    <property type="match status" value="1"/>
</dbReference>
<dbReference type="Gene3D" id="2.60.120.200">
    <property type="match status" value="1"/>
</dbReference>
<sequence>MQVLDGAAQLRDWDSILQTDGSFEGSFDQAVDSDHVAWVADSMLHIRPTWIDETPGDSQAVPHVQTAKLRSKASVTFGKARVTAKFPKGDWLWSTISLEPAEDSYGSFPGSGRIDLAQIRGNGRGFLSGGIDKADHLIHYGAAGILASDCAYKDRNVASLGVTDFGAGFHTFGDLARLSFQHHASLGVPRGFWRKTGFSLYLGGDPRLTYSDPWTNGTRAAPFDVAFHLVIRVNAGSVGGIFADVDEKPWYDAAGREAAMHNFNLRNQTWRSTWGKPEQHTLQIKSAMMFQQLSADSSWAS</sequence>
<dbReference type="RefSeq" id="XP_040725298.1">
    <property type="nucleotide sequence ID" value="XM_040871180.1"/>
</dbReference>
<evidence type="ECO:0000259" key="2">
    <source>
        <dbReference type="PROSITE" id="PS51762"/>
    </source>
</evidence>
<feature type="domain" description="GH16" evidence="2">
    <location>
        <begin position="11"/>
        <end position="301"/>
    </location>
</feature>
<dbReference type="GeneID" id="63787779"/>
<dbReference type="PANTHER" id="PTHR10963:SF55">
    <property type="entry name" value="GLYCOSIDE HYDROLASE FAMILY 16 PROTEIN"/>
    <property type="match status" value="1"/>
</dbReference>
<dbReference type="OrthoDB" id="4781at2759"/>
<dbReference type="InterPro" id="IPR000757">
    <property type="entry name" value="Beta-glucanase-like"/>
</dbReference>
<evidence type="ECO:0000313" key="3">
    <source>
        <dbReference type="EMBL" id="ORY82427.1"/>
    </source>
</evidence>
<dbReference type="PANTHER" id="PTHR10963">
    <property type="entry name" value="GLYCOSYL HYDROLASE-RELATED"/>
    <property type="match status" value="1"/>
</dbReference>
<protein>
    <recommendedName>
        <fullName evidence="2">GH16 domain-containing protein</fullName>
    </recommendedName>
</protein>
<dbReference type="PROSITE" id="PS51762">
    <property type="entry name" value="GH16_2"/>
    <property type="match status" value="1"/>
</dbReference>
<dbReference type="GO" id="GO:0004553">
    <property type="term" value="F:hydrolase activity, hydrolyzing O-glycosyl compounds"/>
    <property type="evidence" value="ECO:0007669"/>
    <property type="project" value="InterPro"/>
</dbReference>
<comment type="similarity">
    <text evidence="1">Belongs to the glycosyl hydrolase 16 family.</text>
</comment>
<dbReference type="Proteomes" id="UP000193685">
    <property type="component" value="Unassembled WGS sequence"/>
</dbReference>